<dbReference type="Pfam" id="PF04408">
    <property type="entry name" value="WHD_HA2"/>
    <property type="match status" value="1"/>
</dbReference>
<dbReference type="Gene3D" id="2.60.40.1230">
    <property type="match status" value="1"/>
</dbReference>
<evidence type="ECO:0000313" key="14">
    <source>
        <dbReference type="EMBL" id="CAE6421951.1"/>
    </source>
</evidence>
<dbReference type="InterPro" id="IPR002553">
    <property type="entry name" value="Clathrin/coatomer_adapt-like_N"/>
</dbReference>
<evidence type="ECO:0000259" key="13">
    <source>
        <dbReference type="PROSITE" id="PS51194"/>
    </source>
</evidence>
<evidence type="ECO:0000256" key="5">
    <source>
        <dbReference type="ARBA" id="ARBA00022801"/>
    </source>
</evidence>
<dbReference type="SMART" id="SM00490">
    <property type="entry name" value="HELICc"/>
    <property type="match status" value="1"/>
</dbReference>
<keyword evidence="3" id="KW-0254">Endocytosis</keyword>
<feature type="compositionally biased region" description="Polar residues" evidence="11">
    <location>
        <begin position="1"/>
        <end position="39"/>
    </location>
</feature>
<evidence type="ECO:0000259" key="12">
    <source>
        <dbReference type="PROSITE" id="PS51192"/>
    </source>
</evidence>
<feature type="region of interest" description="Disordered" evidence="11">
    <location>
        <begin position="1"/>
        <end position="129"/>
    </location>
</feature>
<dbReference type="Pfam" id="PF00035">
    <property type="entry name" value="dsrm"/>
    <property type="match status" value="1"/>
</dbReference>
<keyword evidence="9" id="KW-0472">Membrane</keyword>
<organism evidence="14 15">
    <name type="scientific">Rhizoctonia solani</name>
    <dbReference type="NCBI Taxonomy" id="456999"/>
    <lineage>
        <taxon>Eukaryota</taxon>
        <taxon>Fungi</taxon>
        <taxon>Dikarya</taxon>
        <taxon>Basidiomycota</taxon>
        <taxon>Agaricomycotina</taxon>
        <taxon>Agaricomycetes</taxon>
        <taxon>Cantharellales</taxon>
        <taxon>Ceratobasidiaceae</taxon>
        <taxon>Rhizoctonia</taxon>
    </lineage>
</organism>
<dbReference type="Proteomes" id="UP000663826">
    <property type="component" value="Unassembled WGS sequence"/>
</dbReference>
<dbReference type="SMART" id="SM00487">
    <property type="entry name" value="DEXDc"/>
    <property type="match status" value="1"/>
</dbReference>
<reference evidence="14" key="1">
    <citation type="submission" date="2021-01" db="EMBL/GenBank/DDBJ databases">
        <authorList>
            <person name="Kaushik A."/>
        </authorList>
    </citation>
    <scope>NUCLEOTIDE SEQUENCE</scope>
    <source>
        <strain evidence="14">AG1-1B</strain>
    </source>
</reference>
<dbReference type="GO" id="GO:0003676">
    <property type="term" value="F:nucleic acid binding"/>
    <property type="evidence" value="ECO:0007669"/>
    <property type="project" value="InterPro"/>
</dbReference>
<feature type="compositionally biased region" description="Basic and acidic residues" evidence="11">
    <location>
        <begin position="424"/>
        <end position="436"/>
    </location>
</feature>
<dbReference type="InterPro" id="IPR001650">
    <property type="entry name" value="Helicase_C-like"/>
</dbReference>
<feature type="domain" description="Helicase ATP-binding" evidence="12">
    <location>
        <begin position="469"/>
        <end position="654"/>
    </location>
</feature>
<dbReference type="GO" id="GO:0004386">
    <property type="term" value="F:helicase activity"/>
    <property type="evidence" value="ECO:0007669"/>
    <property type="project" value="UniProtKB-KW"/>
</dbReference>
<dbReference type="InterPro" id="IPR011545">
    <property type="entry name" value="DEAD/DEAH_box_helicase_dom"/>
</dbReference>
<dbReference type="Pfam" id="PF21010">
    <property type="entry name" value="HA2_C"/>
    <property type="match status" value="1"/>
</dbReference>
<keyword evidence="7" id="KW-0067">ATP-binding</keyword>
<dbReference type="InterPro" id="IPR014720">
    <property type="entry name" value="dsRBD_dom"/>
</dbReference>
<dbReference type="CDD" id="cd17917">
    <property type="entry name" value="DEXHc_RHA-like"/>
    <property type="match status" value="1"/>
</dbReference>
<dbReference type="PROSITE" id="PS51194">
    <property type="entry name" value="HELICASE_CTER"/>
    <property type="match status" value="1"/>
</dbReference>
<dbReference type="SMART" id="SM00847">
    <property type="entry name" value="HA2"/>
    <property type="match status" value="1"/>
</dbReference>
<evidence type="ECO:0000256" key="7">
    <source>
        <dbReference type="ARBA" id="ARBA00022840"/>
    </source>
</evidence>
<dbReference type="InterPro" id="IPR003164">
    <property type="entry name" value="Clathrin_a-adaptin_app_sub_C"/>
</dbReference>
<dbReference type="InterPro" id="IPR050840">
    <property type="entry name" value="Adaptor_Complx_Large_Subunit"/>
</dbReference>
<evidence type="ECO:0000256" key="11">
    <source>
        <dbReference type="SAM" id="MobiDB-lite"/>
    </source>
</evidence>
<keyword evidence="2" id="KW-0813">Transport</keyword>
<dbReference type="InterPro" id="IPR013041">
    <property type="entry name" value="Clathrin_app_Ig-like_sf"/>
</dbReference>
<evidence type="ECO:0000256" key="10">
    <source>
        <dbReference type="ARBA" id="ARBA00023176"/>
    </source>
</evidence>
<evidence type="ECO:0000256" key="6">
    <source>
        <dbReference type="ARBA" id="ARBA00022806"/>
    </source>
</evidence>
<dbReference type="Gene3D" id="3.30.310.10">
    <property type="entry name" value="TATA-Binding Protein"/>
    <property type="match status" value="1"/>
</dbReference>
<dbReference type="Pfam" id="PF00270">
    <property type="entry name" value="DEAD"/>
    <property type="match status" value="1"/>
</dbReference>
<feature type="compositionally biased region" description="Polar residues" evidence="11">
    <location>
        <begin position="65"/>
        <end position="79"/>
    </location>
</feature>
<evidence type="ECO:0000256" key="9">
    <source>
        <dbReference type="ARBA" id="ARBA00023136"/>
    </source>
</evidence>
<dbReference type="InterPro" id="IPR048333">
    <property type="entry name" value="HA2_WH"/>
</dbReference>
<evidence type="ECO:0000256" key="8">
    <source>
        <dbReference type="ARBA" id="ARBA00022927"/>
    </source>
</evidence>
<dbReference type="Gene3D" id="3.40.50.300">
    <property type="entry name" value="P-loop containing nucleotide triphosphate hydrolases"/>
    <property type="match status" value="2"/>
</dbReference>
<feature type="domain" description="Helicase C-terminal" evidence="13">
    <location>
        <begin position="742"/>
        <end position="918"/>
    </location>
</feature>
<feature type="compositionally biased region" description="Gly residues" evidence="11">
    <location>
        <begin position="105"/>
        <end position="115"/>
    </location>
</feature>
<dbReference type="FunFam" id="3.40.50.300:FF:001714">
    <property type="entry name" value="ATP-dependent DEAD/H RNA helicase, putative"/>
    <property type="match status" value="1"/>
</dbReference>
<dbReference type="Gene3D" id="1.25.10.10">
    <property type="entry name" value="Leucine-rich Repeat Variant"/>
    <property type="match status" value="1"/>
</dbReference>
<keyword evidence="4" id="KW-0547">Nucleotide-binding</keyword>
<dbReference type="SUPFAM" id="SSF52540">
    <property type="entry name" value="P-loop containing nucleoside triphosphate hydrolases"/>
    <property type="match status" value="1"/>
</dbReference>
<sequence>MTTTANSRQSSYRPPKRLNSQLNKSGSVEGTSHFSTCAEANNGPAASKRLRRSQSFDSRPDSPTLGVQSNTHSSHTPLDTDNYMDRTPFTHRGDSSRGRAPRNSGGFGRGGGGRTPRGKGRGAPPVDKRLLSLPALDGPLHDELYIKQTEVDPKLPPVKDRWIENPKSTVSNYCTLHFGKQPTYEANDCVFEGRKITRCTVLLDSKYMVTGTGDAPVRKEAEKLAALSGVLQLYRLGLLEKSRQQTSSASTVSGPKLRDGSAVTYEIARQFMEFYCKEFHYEPPEVTFDKSEQGSRTAWDATMTVGGRRIGLGYASSKKEAKTNCYIDVTVYLDQCDDKLWPRFKQQMAHYGPEGEPTMAEKVHFMMSDDLDDEIRDLCRDIKNSNLYANRPMAQPTQDASKPEDQSSGRDGVYRPPRPGQEGPTERYHESKSTRLREAREAYENDPNMAHMRETRRSLPVFTRAQDLLAMIEQNDVTICMAATGSGKTTQVPQLILDQMIERGKGSRCNVVCTQPRRIAAISVAERIAKERGEPLGQSVGYQVRFEAKLPQEHGSITLCTTGIFLKRMQSALLEQAQGKRYGGGYSLDDVTHIIVDEVHERDVDTDLLLVVLKRLLADRRARQKPLKIILASATIDPTLFQTYFASEDGSLTPVAEVPGRSFPVSKYYMDDLIQQLSMIETDNSAWVWREKSVVEYVEGEIGPHALAPVTGNPRYLPGVHTDISQILQKDFDIPYPLVALTIAHVIKKSDDGHILVFLPGWDEMMSLQKILDDRRHALLGVDLFNRDKFTLHLLHSTVPVSEQQVVFDPPQPGIRRIILATNIAETSITIPDVVYVVDTARIKEKRYDPTRHMSSLVSAWVGSSNLNQRAGRAGRHRPGEYYGIISEARLATLEPYQLVEMKRTDLTNVVMHIKAINFPGMEVEEVLAETIEPPEAERVASAMRSLTMVGALDDQKNLTSLGRVLLQLPVEVAVGRLVLYGSFFKCLDQALTLAAILTNRDPFMAPIALKQEANAAKGRWSSNDFRSDALATLNAYNAWWAMQDRGEYVSANRFCSENFLSKPSLLNIQRIKGHLLQSLYYAGVLDVSAGGASSSQRVARDMVVPPELNEHGDSKPLLAALIAIACQPNFAIRHKEKMYRTREDKTAFIHPGSVNHRKRQAIDQHRDLVEMGERELFAFAEKTRNAAQGGHGAQLFLRNCTRLDPMTYMLFGAYNLVVTPRGLECDNWLPITGNMDALDDLRRLKSMMEACMLRVFDGICGRMNSRDKDYRSRFRLKDERVSGTDEEVGAQGTPLSQKEVQELNYLTGDIVRILNSMATNMRGLTQFIADIRASRVRELEEKRINKEMAHIRKKFKGKRIRKCRGIYADRALDGGLDGYQKKKYLSKIIFTYILGYKVDIGHMEAVNLISSPKYSEKQIGYLAVTLLMHENSDFLRLVVNSIRKDLDENNEINNCLALHAIANVGGKEMAEALAPDVHRLLISPTSRSFVKKKAALTLLRLYRKHPEVFPAEEWALRIISIMDDDDLGVVVSVTSLVMALAQDHLDSYKVSCQKAIDRLHKIVIDKEYSPEYIYYKVPTPWLQVKLLRLLQYYPPITDPAMRATIDRVLQAILSHNPSDSAKNVQHNNAINAVLFEAISLAIHHDTQSPLVATAAGLLAKFIVSRETNVRYLGLDTMAHLAARAYSLEPLKKHQTTIILSLRDKDISVRRRALDLLYSMCDTDNAALIVGELLKYLKVADYGLREEMVVKIAILTEKYAPSYTWYVDTILQLISAAGDHVGDEVWYRVIQITTNTEDLQEYAAKAVYEYVRMPSCHESLVKVGGYILGEYGHLIANEPGCSPIEQLQALQSKSHFTSPATRALLLSTYVKWANVFPEIKQELLGIFDRYRHVLDSELQQRACEYYVIVSRPDDDVLLQNVCEEMPPFPARESALLSRLNQKHGDTGDKRTWIIGGKEANADREAARRNTLSVGGDQTNTNNAVSDVMSSLAGLDLLSTDVIKPDVKPTPKLTTSPDIERWYEKLTRAPEGVLYEDVQLQIGVKSEYHGHLGRVALYFGNKLSSAMTSFTATVDIGDKEALSVSFAKIPPTTVNPKTQSQQLLHVECKSMFTNPPILNVSYMAGSLQSINLRLPIILTKFYEGVKLAQAEFFERWKLVGGPPRESQSIFPVHVNSDGSLETERQKKVIAGVGLKILDDIDPNPVNIVAAGVLHMSAAGKVGCLLRIEPNAAAKLCRLTVRSTSEVIASEMMAMIRAPLDASGGKTGI</sequence>
<evidence type="ECO:0000256" key="4">
    <source>
        <dbReference type="ARBA" id="ARBA00022741"/>
    </source>
</evidence>
<dbReference type="SMART" id="SM00809">
    <property type="entry name" value="Alpha_adaptinC2"/>
    <property type="match status" value="1"/>
</dbReference>
<evidence type="ECO:0000256" key="1">
    <source>
        <dbReference type="ARBA" id="ARBA00004277"/>
    </source>
</evidence>
<dbReference type="GO" id="GO:0006897">
    <property type="term" value="P:endocytosis"/>
    <property type="evidence" value="ECO:0007669"/>
    <property type="project" value="UniProtKB-KW"/>
</dbReference>
<keyword evidence="10" id="KW-0168">Coated pit</keyword>
<dbReference type="GO" id="GO:0016787">
    <property type="term" value="F:hydrolase activity"/>
    <property type="evidence" value="ECO:0007669"/>
    <property type="project" value="UniProtKB-KW"/>
</dbReference>
<accession>A0A8H2XCU1</accession>
<dbReference type="SUPFAM" id="SSF55711">
    <property type="entry name" value="Subdomain of clathrin and coatomer appendage domain"/>
    <property type="match status" value="1"/>
</dbReference>
<evidence type="ECO:0000313" key="15">
    <source>
        <dbReference type="Proteomes" id="UP000663826"/>
    </source>
</evidence>
<dbReference type="SUPFAM" id="SSF54768">
    <property type="entry name" value="dsRNA-binding domain-like"/>
    <property type="match status" value="1"/>
</dbReference>
<protein>
    <submittedName>
        <fullName evidence="14">Uncharacterized protein</fullName>
    </submittedName>
</protein>
<dbReference type="InterPro" id="IPR009028">
    <property type="entry name" value="Coatomer/calthrin_app_sub_C"/>
</dbReference>
<comment type="caution">
    <text evidence="14">The sequence shown here is derived from an EMBL/GenBank/DDBJ whole genome shotgun (WGS) entry which is preliminary data.</text>
</comment>
<dbReference type="GO" id="GO:0006886">
    <property type="term" value="P:intracellular protein transport"/>
    <property type="evidence" value="ECO:0007669"/>
    <property type="project" value="InterPro"/>
</dbReference>
<dbReference type="InterPro" id="IPR014001">
    <property type="entry name" value="Helicase_ATP-bd"/>
</dbReference>
<dbReference type="InterPro" id="IPR011989">
    <property type="entry name" value="ARM-like"/>
</dbReference>
<dbReference type="CDD" id="cd00048">
    <property type="entry name" value="DSRM_SF"/>
    <property type="match status" value="1"/>
</dbReference>
<proteinExistence type="predicted"/>
<name>A0A8H2XCU1_9AGAM</name>
<gene>
    <name evidence="14" type="ORF">RDB_LOCUS50159</name>
</gene>
<dbReference type="Pfam" id="PF00271">
    <property type="entry name" value="Helicase_C"/>
    <property type="match status" value="1"/>
</dbReference>
<dbReference type="GO" id="GO:0005524">
    <property type="term" value="F:ATP binding"/>
    <property type="evidence" value="ECO:0007669"/>
    <property type="project" value="UniProtKB-KW"/>
</dbReference>
<evidence type="ECO:0000256" key="3">
    <source>
        <dbReference type="ARBA" id="ARBA00022583"/>
    </source>
</evidence>
<dbReference type="InterPro" id="IPR016024">
    <property type="entry name" value="ARM-type_fold"/>
</dbReference>
<dbReference type="Gene3D" id="1.20.120.1080">
    <property type="match status" value="1"/>
</dbReference>
<dbReference type="InterPro" id="IPR012295">
    <property type="entry name" value="TBP_dom_sf"/>
</dbReference>
<feature type="region of interest" description="Disordered" evidence="11">
    <location>
        <begin position="387"/>
        <end position="436"/>
    </location>
</feature>
<dbReference type="PROSITE" id="PS51192">
    <property type="entry name" value="HELICASE_ATP_BIND_1"/>
    <property type="match status" value="1"/>
</dbReference>
<comment type="subcellular location">
    <subcellularLocation>
        <location evidence="1">Membrane</location>
        <location evidence="1">Coated pit</location>
        <topology evidence="1">Peripheral membrane protein</topology>
        <orientation evidence="1">Cytoplasmic side</orientation>
    </subcellularLocation>
</comment>
<dbReference type="SUPFAM" id="SSF48371">
    <property type="entry name" value="ARM repeat"/>
    <property type="match status" value="1"/>
</dbReference>
<dbReference type="InterPro" id="IPR008152">
    <property type="entry name" value="Clathrin_a/b/g-adaptin_app_Ig"/>
</dbReference>
<keyword evidence="5" id="KW-0378">Hydrolase</keyword>
<dbReference type="PANTHER" id="PTHR22780">
    <property type="entry name" value="ADAPTIN, ALPHA/GAMMA/EPSILON"/>
    <property type="match status" value="1"/>
</dbReference>
<dbReference type="Pfam" id="PF01602">
    <property type="entry name" value="Adaptin_N"/>
    <property type="match status" value="1"/>
</dbReference>
<dbReference type="SUPFAM" id="SSF49348">
    <property type="entry name" value="Clathrin adaptor appendage domain"/>
    <property type="match status" value="1"/>
</dbReference>
<keyword evidence="8" id="KW-0653">Protein transport</keyword>
<dbReference type="Pfam" id="PF02296">
    <property type="entry name" value="Alpha_adaptin_C"/>
    <property type="match status" value="1"/>
</dbReference>
<dbReference type="InterPro" id="IPR027417">
    <property type="entry name" value="P-loop_NTPase"/>
</dbReference>
<dbReference type="EMBL" id="CAJMWQ010000981">
    <property type="protein sequence ID" value="CAE6421951.1"/>
    <property type="molecule type" value="Genomic_DNA"/>
</dbReference>
<dbReference type="FunFam" id="1.20.120.1080:FF:000002">
    <property type="entry name" value="Putative ATP-dependent RNA helicase DHX36"/>
    <property type="match status" value="1"/>
</dbReference>
<dbReference type="Pfam" id="PF02883">
    <property type="entry name" value="Alpha_adaptinC2"/>
    <property type="match status" value="1"/>
</dbReference>
<dbReference type="CDD" id="cd18791">
    <property type="entry name" value="SF2_C_RHA"/>
    <property type="match status" value="1"/>
</dbReference>
<dbReference type="FunFam" id="3.40.50.300:FF:001627">
    <property type="entry name" value="Nuclear DNA helicase II"/>
    <property type="match status" value="1"/>
</dbReference>
<evidence type="ECO:0000256" key="2">
    <source>
        <dbReference type="ARBA" id="ARBA00022448"/>
    </source>
</evidence>
<dbReference type="FunFam" id="1.25.10.10:FF:000020">
    <property type="entry name" value="AP-2 complex subunit alpha"/>
    <property type="match status" value="1"/>
</dbReference>
<keyword evidence="6" id="KW-0347">Helicase</keyword>
<dbReference type="GO" id="GO:0030122">
    <property type="term" value="C:AP-2 adaptor complex"/>
    <property type="evidence" value="ECO:0007669"/>
    <property type="project" value="UniProtKB-ARBA"/>
</dbReference>
<dbReference type="InterPro" id="IPR007502">
    <property type="entry name" value="Helicase-assoc_dom"/>
</dbReference>